<feature type="region of interest" description="Disordered" evidence="1">
    <location>
        <begin position="100"/>
        <end position="127"/>
    </location>
</feature>
<evidence type="ECO:0000256" key="1">
    <source>
        <dbReference type="SAM" id="MobiDB-lite"/>
    </source>
</evidence>
<organism evidence="2 3">
    <name type="scientific">Lentinus tigrinus ALCF2SS1-6</name>
    <dbReference type="NCBI Taxonomy" id="1328759"/>
    <lineage>
        <taxon>Eukaryota</taxon>
        <taxon>Fungi</taxon>
        <taxon>Dikarya</taxon>
        <taxon>Basidiomycota</taxon>
        <taxon>Agaricomycotina</taxon>
        <taxon>Agaricomycetes</taxon>
        <taxon>Polyporales</taxon>
        <taxon>Polyporaceae</taxon>
        <taxon>Lentinus</taxon>
    </lineage>
</organism>
<evidence type="ECO:0000313" key="3">
    <source>
        <dbReference type="Proteomes" id="UP000313359"/>
    </source>
</evidence>
<proteinExistence type="predicted"/>
<name>A0A5C2RU43_9APHY</name>
<accession>A0A5C2RU43</accession>
<dbReference type="Proteomes" id="UP000313359">
    <property type="component" value="Unassembled WGS sequence"/>
</dbReference>
<keyword evidence="3" id="KW-1185">Reference proteome</keyword>
<dbReference type="EMBL" id="ML122311">
    <property type="protein sequence ID" value="RPD54037.1"/>
    <property type="molecule type" value="Genomic_DNA"/>
</dbReference>
<feature type="region of interest" description="Disordered" evidence="1">
    <location>
        <begin position="51"/>
        <end position="78"/>
    </location>
</feature>
<reference evidence="2" key="1">
    <citation type="journal article" date="2018" name="Genome Biol. Evol.">
        <title>Genomics and development of Lentinus tigrinus, a white-rot wood-decaying mushroom with dimorphic fruiting bodies.</title>
        <authorList>
            <person name="Wu B."/>
            <person name="Xu Z."/>
            <person name="Knudson A."/>
            <person name="Carlson A."/>
            <person name="Chen N."/>
            <person name="Kovaka S."/>
            <person name="LaButti K."/>
            <person name="Lipzen A."/>
            <person name="Pennachio C."/>
            <person name="Riley R."/>
            <person name="Schakwitz W."/>
            <person name="Umezawa K."/>
            <person name="Ohm R.A."/>
            <person name="Grigoriev I.V."/>
            <person name="Nagy L.G."/>
            <person name="Gibbons J."/>
            <person name="Hibbett D."/>
        </authorList>
    </citation>
    <scope>NUCLEOTIDE SEQUENCE [LARGE SCALE GENOMIC DNA]</scope>
    <source>
        <strain evidence="2">ALCF2SS1-6</strain>
    </source>
</reference>
<gene>
    <name evidence="2" type="ORF">L227DRAFT_371400</name>
</gene>
<feature type="compositionally biased region" description="Low complexity" evidence="1">
    <location>
        <begin position="69"/>
        <end position="78"/>
    </location>
</feature>
<dbReference type="AlphaFoldDB" id="A0A5C2RU43"/>
<sequence length="146" mass="15045">MLQTVGTPQGTRVTTSCECLSNLGVDCESATAGSGTNLNQILTAWNQEPHTLMGNDASCRRREPGTATSSRDSSPSSTMKPFALLVLQLVTSVSAAAALAHATRSSRSTMPDPALVASSRPSPSALTARVSTSSSCAMQLQSTQAT</sequence>
<protein>
    <submittedName>
        <fullName evidence="2">Uncharacterized protein</fullName>
    </submittedName>
</protein>
<evidence type="ECO:0000313" key="2">
    <source>
        <dbReference type="EMBL" id="RPD54037.1"/>
    </source>
</evidence>
<feature type="compositionally biased region" description="Low complexity" evidence="1">
    <location>
        <begin position="100"/>
        <end position="109"/>
    </location>
</feature>